<reference evidence="3 4" key="1">
    <citation type="journal article" date="2010" name="Nature">
        <title>The Ectocarpus genome and the independent evolution of multicellularity in brown algae.</title>
        <authorList>
            <person name="Cock J.M."/>
            <person name="Sterck L."/>
            <person name="Rouze P."/>
            <person name="Scornet D."/>
            <person name="Allen A.E."/>
            <person name="Amoutzias G."/>
            <person name="Anthouard V."/>
            <person name="Artiguenave F."/>
            <person name="Aury J.M."/>
            <person name="Badger J.H."/>
            <person name="Beszteri B."/>
            <person name="Billiau K."/>
            <person name="Bonnet E."/>
            <person name="Bothwell J.H."/>
            <person name="Bowler C."/>
            <person name="Boyen C."/>
            <person name="Brownlee C."/>
            <person name="Carrano C.J."/>
            <person name="Charrier B."/>
            <person name="Cho G.Y."/>
            <person name="Coelho S.M."/>
            <person name="Collen J."/>
            <person name="Corre E."/>
            <person name="Da Silva C."/>
            <person name="Delage L."/>
            <person name="Delaroque N."/>
            <person name="Dittami S.M."/>
            <person name="Doulbeau S."/>
            <person name="Elias M."/>
            <person name="Farnham G."/>
            <person name="Gachon C.M."/>
            <person name="Gschloessl B."/>
            <person name="Heesch S."/>
            <person name="Jabbari K."/>
            <person name="Jubin C."/>
            <person name="Kawai H."/>
            <person name="Kimura K."/>
            <person name="Kloareg B."/>
            <person name="Kupper F.C."/>
            <person name="Lang D."/>
            <person name="Le Bail A."/>
            <person name="Leblanc C."/>
            <person name="Lerouge P."/>
            <person name="Lohr M."/>
            <person name="Lopez P.J."/>
            <person name="Martens C."/>
            <person name="Maumus F."/>
            <person name="Michel G."/>
            <person name="Miranda-Saavedra D."/>
            <person name="Morales J."/>
            <person name="Moreau H."/>
            <person name="Motomura T."/>
            <person name="Nagasato C."/>
            <person name="Napoli C.A."/>
            <person name="Nelson D.R."/>
            <person name="Nyvall-Collen P."/>
            <person name="Peters A.F."/>
            <person name="Pommier C."/>
            <person name="Potin P."/>
            <person name="Poulain J."/>
            <person name="Quesneville H."/>
            <person name="Read B."/>
            <person name="Rensing S.A."/>
            <person name="Ritter A."/>
            <person name="Rousvoal S."/>
            <person name="Samanta M."/>
            <person name="Samson G."/>
            <person name="Schroeder D.C."/>
            <person name="Segurens B."/>
            <person name="Strittmatter M."/>
            <person name="Tonon T."/>
            <person name="Tregear J.W."/>
            <person name="Valentin K."/>
            <person name="von Dassow P."/>
            <person name="Yamagishi T."/>
            <person name="Van de Peer Y."/>
            <person name="Wincker P."/>
        </authorList>
    </citation>
    <scope>NUCLEOTIDE SEQUENCE [LARGE SCALE GENOMIC DNA]</scope>
    <source>
        <strain evidence="4">Ec32 / CCAP1310/4</strain>
    </source>
</reference>
<sequence>MPTILSCETGFTAIGLQEGEDKITPIRVLSTLVSVSVVSAWCSWTKVKRLSLFFAHWLSGLVWGLCFVVEDMMVTVCWTESDLIGFIKAVKFIEFVSSNMMAITHLAICVNLALIVSSHRTLTRVQSVSSPWLLSLLLAISIGITSVTVPLWETVYVIGTGFWIVNSDQGSYDAVVVSIFFLEFMVGICMFVILAWLLLFRMKEVKECWRIDARIRYYFCLTLLGTAVNIGIGICSTVFVIGDMDEPRLAIWSWVSRYIHVALDTFVLYGVLREKDMDERGGNARSSNYNCNDSANSSGLVVSRRHGKSSPRSGGSSINTTNPTTHV</sequence>
<proteinExistence type="predicted"/>
<feature type="compositionally biased region" description="Polar residues" evidence="1">
    <location>
        <begin position="310"/>
        <end position="327"/>
    </location>
</feature>
<keyword evidence="2" id="KW-1133">Transmembrane helix</keyword>
<organism evidence="3 4">
    <name type="scientific">Ectocarpus siliculosus</name>
    <name type="common">Brown alga</name>
    <name type="synonym">Conferva siliculosa</name>
    <dbReference type="NCBI Taxonomy" id="2880"/>
    <lineage>
        <taxon>Eukaryota</taxon>
        <taxon>Sar</taxon>
        <taxon>Stramenopiles</taxon>
        <taxon>Ochrophyta</taxon>
        <taxon>PX clade</taxon>
        <taxon>Phaeophyceae</taxon>
        <taxon>Ectocarpales</taxon>
        <taxon>Ectocarpaceae</taxon>
        <taxon>Ectocarpus</taxon>
    </lineage>
</organism>
<keyword evidence="4" id="KW-1185">Reference proteome</keyword>
<feature type="transmembrane region" description="Helical" evidence="2">
    <location>
        <begin position="51"/>
        <end position="70"/>
    </location>
</feature>
<name>D7FTK5_ECTSI</name>
<feature type="compositionally biased region" description="Polar residues" evidence="1">
    <location>
        <begin position="284"/>
        <end position="300"/>
    </location>
</feature>
<dbReference type="Proteomes" id="UP000002630">
    <property type="component" value="Linkage Group LG30"/>
</dbReference>
<evidence type="ECO:0008006" key="5">
    <source>
        <dbReference type="Google" id="ProtNLM"/>
    </source>
</evidence>
<feature type="transmembrane region" description="Helical" evidence="2">
    <location>
        <begin position="218"/>
        <end position="242"/>
    </location>
</feature>
<dbReference type="InParanoid" id="D7FTK5"/>
<evidence type="ECO:0000256" key="1">
    <source>
        <dbReference type="SAM" id="MobiDB-lite"/>
    </source>
</evidence>
<evidence type="ECO:0000256" key="2">
    <source>
        <dbReference type="SAM" id="Phobius"/>
    </source>
</evidence>
<evidence type="ECO:0000313" key="4">
    <source>
        <dbReference type="Proteomes" id="UP000002630"/>
    </source>
</evidence>
<dbReference type="EMBL" id="FN649755">
    <property type="protein sequence ID" value="CBJ31396.1"/>
    <property type="molecule type" value="Genomic_DNA"/>
</dbReference>
<feature type="region of interest" description="Disordered" evidence="1">
    <location>
        <begin position="280"/>
        <end position="327"/>
    </location>
</feature>
<accession>D7FTK5</accession>
<keyword evidence="2" id="KW-0812">Transmembrane</keyword>
<feature type="transmembrane region" description="Helical" evidence="2">
    <location>
        <begin position="172"/>
        <end position="198"/>
    </location>
</feature>
<feature type="transmembrane region" description="Helical" evidence="2">
    <location>
        <begin position="131"/>
        <end position="152"/>
    </location>
</feature>
<protein>
    <recommendedName>
        <fullName evidence="5">Transmembrane protein</fullName>
    </recommendedName>
</protein>
<evidence type="ECO:0000313" key="3">
    <source>
        <dbReference type="EMBL" id="CBJ31396.1"/>
    </source>
</evidence>
<feature type="transmembrane region" description="Helical" evidence="2">
    <location>
        <begin position="254"/>
        <end position="272"/>
    </location>
</feature>
<keyword evidence="2" id="KW-0472">Membrane</keyword>
<dbReference type="AlphaFoldDB" id="D7FTK5"/>
<feature type="transmembrane region" description="Helical" evidence="2">
    <location>
        <begin position="100"/>
        <end position="119"/>
    </location>
</feature>
<dbReference type="EMBL" id="FN648433">
    <property type="protein sequence ID" value="CBJ31396.1"/>
    <property type="molecule type" value="Genomic_DNA"/>
</dbReference>
<gene>
    <name evidence="3" type="ORF">Esi_0251_0018</name>
</gene>